<dbReference type="RefSeq" id="WP_015278996.1">
    <property type="nucleotide sequence ID" value="NC_019937.1"/>
</dbReference>
<dbReference type="AlphaFoldDB" id="L0GS64"/>
<reference evidence="1 2" key="1">
    <citation type="submission" date="2011-10" db="EMBL/GenBank/DDBJ databases">
        <title>Complete sequence of plasmid 1 of Pseudomonas stutzeri RCH2.</title>
        <authorList>
            <consortium name="US DOE Joint Genome Institute"/>
            <person name="Lucas S."/>
            <person name="Han J."/>
            <person name="Lapidus A."/>
            <person name="Cheng J.-F."/>
            <person name="Goodwin L."/>
            <person name="Pitluck S."/>
            <person name="Peters L."/>
            <person name="Ovchinnikova G."/>
            <person name="Zeytun A."/>
            <person name="Lu M."/>
            <person name="Detter J.C."/>
            <person name="Han C."/>
            <person name="Tapia R."/>
            <person name="Land M."/>
            <person name="Hauser L."/>
            <person name="Kyrpides N."/>
            <person name="Ivanova N."/>
            <person name="Pagani I."/>
            <person name="Chakraborty R."/>
            <person name="Arkin A."/>
            <person name="Dehal P."/>
            <person name="Wall J."/>
            <person name="Hazen T."/>
            <person name="Woyke T."/>
        </authorList>
    </citation>
    <scope>NUCLEOTIDE SEQUENCE [LARGE SCALE GENOMIC DNA]</scope>
    <source>
        <strain evidence="1 2">RCH2</strain>
        <plasmid evidence="2">Plasmid pPSEST01</plasmid>
    </source>
</reference>
<proteinExistence type="predicted"/>
<dbReference type="EMBL" id="CP003072">
    <property type="protein sequence ID" value="AGA88846.1"/>
    <property type="molecule type" value="Genomic_DNA"/>
</dbReference>
<name>L0GS64_STUST</name>
<accession>L0GS64</accession>
<evidence type="ECO:0008006" key="3">
    <source>
        <dbReference type="Google" id="ProtNLM"/>
    </source>
</evidence>
<gene>
    <name evidence="1" type="ORF">Psest_4379</name>
</gene>
<dbReference type="Proteomes" id="UP000010820">
    <property type="component" value="Plasmid pPSEST01"/>
</dbReference>
<organism evidence="1 2">
    <name type="scientific">Stutzerimonas stutzeri RCH2</name>
    <dbReference type="NCBI Taxonomy" id="644801"/>
    <lineage>
        <taxon>Bacteria</taxon>
        <taxon>Pseudomonadati</taxon>
        <taxon>Pseudomonadota</taxon>
        <taxon>Gammaproteobacteria</taxon>
        <taxon>Pseudomonadales</taxon>
        <taxon>Pseudomonadaceae</taxon>
        <taxon>Stutzerimonas</taxon>
    </lineage>
</organism>
<evidence type="ECO:0000313" key="2">
    <source>
        <dbReference type="Proteomes" id="UP000010820"/>
    </source>
</evidence>
<dbReference type="KEGG" id="psh:Psest_4379"/>
<geneLocation type="plasmid" evidence="1 2">
    <name>pPSEST01</name>
</geneLocation>
<sequence length="211" mass="23210">MKGLKTGLACLLSIALVGCGEPAPTPPGVQYSVIKDESTPRKRVLEVVLAERVDQATLEQLARELKKSANSERTFIGWRIKGEEQGAYWAKTDFMPELKVTLLGASAEEHQQMVSSDASVDGEVFGTWLSTWGFETKMVGYRKDGKTFIQSTFAKGGGVSTTEYVEQELDGRRVLVDAEGSDFGEYMFVNADGALEFWSENGNFYTAPRAN</sequence>
<protein>
    <recommendedName>
        <fullName evidence="3">Lipoprotein</fullName>
    </recommendedName>
</protein>
<keyword evidence="1" id="KW-0614">Plasmid</keyword>
<dbReference type="PATRIC" id="fig|644801.3.peg.4279"/>
<evidence type="ECO:0000313" key="1">
    <source>
        <dbReference type="EMBL" id="AGA88846.1"/>
    </source>
</evidence>
<dbReference type="HOGENOM" id="CLU_1304030_0_0_6"/>
<dbReference type="PROSITE" id="PS51257">
    <property type="entry name" value="PROKAR_LIPOPROTEIN"/>
    <property type="match status" value="1"/>
</dbReference>